<name>A0A6A6WTP2_9PLEO</name>
<evidence type="ECO:0000313" key="3">
    <source>
        <dbReference type="Proteomes" id="UP000799757"/>
    </source>
</evidence>
<feature type="compositionally biased region" description="Polar residues" evidence="1">
    <location>
        <begin position="1"/>
        <end position="19"/>
    </location>
</feature>
<protein>
    <submittedName>
        <fullName evidence="2">Uncharacterized protein</fullName>
    </submittedName>
</protein>
<dbReference type="EMBL" id="MU002318">
    <property type="protein sequence ID" value="KAF2787452.1"/>
    <property type="molecule type" value="Genomic_DNA"/>
</dbReference>
<proteinExistence type="predicted"/>
<dbReference type="Proteomes" id="UP000799757">
    <property type="component" value="Unassembled WGS sequence"/>
</dbReference>
<gene>
    <name evidence="2" type="ORF">K505DRAFT_421768</name>
</gene>
<evidence type="ECO:0000256" key="1">
    <source>
        <dbReference type="SAM" id="MobiDB-lite"/>
    </source>
</evidence>
<accession>A0A6A6WTP2</accession>
<dbReference type="OrthoDB" id="4732550at2759"/>
<reference evidence="2" key="1">
    <citation type="journal article" date="2020" name="Stud. Mycol.">
        <title>101 Dothideomycetes genomes: a test case for predicting lifestyles and emergence of pathogens.</title>
        <authorList>
            <person name="Haridas S."/>
            <person name="Albert R."/>
            <person name="Binder M."/>
            <person name="Bloem J."/>
            <person name="Labutti K."/>
            <person name="Salamov A."/>
            <person name="Andreopoulos B."/>
            <person name="Baker S."/>
            <person name="Barry K."/>
            <person name="Bills G."/>
            <person name="Bluhm B."/>
            <person name="Cannon C."/>
            <person name="Castanera R."/>
            <person name="Culley D."/>
            <person name="Daum C."/>
            <person name="Ezra D."/>
            <person name="Gonzalez J."/>
            <person name="Henrissat B."/>
            <person name="Kuo A."/>
            <person name="Liang C."/>
            <person name="Lipzen A."/>
            <person name="Lutzoni F."/>
            <person name="Magnuson J."/>
            <person name="Mondo S."/>
            <person name="Nolan M."/>
            <person name="Ohm R."/>
            <person name="Pangilinan J."/>
            <person name="Park H.-J."/>
            <person name="Ramirez L."/>
            <person name="Alfaro M."/>
            <person name="Sun H."/>
            <person name="Tritt A."/>
            <person name="Yoshinaga Y."/>
            <person name="Zwiers L.-H."/>
            <person name="Turgeon B."/>
            <person name="Goodwin S."/>
            <person name="Spatafora J."/>
            <person name="Crous P."/>
            <person name="Grigoriev I."/>
        </authorList>
    </citation>
    <scope>NUCLEOTIDE SEQUENCE</scope>
    <source>
        <strain evidence="2">CBS 109.77</strain>
    </source>
</reference>
<organism evidence="2 3">
    <name type="scientific">Melanomma pulvis-pyrius CBS 109.77</name>
    <dbReference type="NCBI Taxonomy" id="1314802"/>
    <lineage>
        <taxon>Eukaryota</taxon>
        <taxon>Fungi</taxon>
        <taxon>Dikarya</taxon>
        <taxon>Ascomycota</taxon>
        <taxon>Pezizomycotina</taxon>
        <taxon>Dothideomycetes</taxon>
        <taxon>Pleosporomycetidae</taxon>
        <taxon>Pleosporales</taxon>
        <taxon>Melanommataceae</taxon>
        <taxon>Melanomma</taxon>
    </lineage>
</organism>
<keyword evidence="3" id="KW-1185">Reference proteome</keyword>
<sequence length="886" mass="101476">MSLQFRVHTSQESRSSLSGASRVLVRASKPPESPLTKSNTCDAIDPDNQPCKFVLPSNGQTWCRAHLKELKDVNARWRTSYKYAERVEVVDPDTAKQKVLHLRSAIDLRRLVRERFYSRGGDTTDFITWIMRLEKDLGSLADSILMSSIERGATPVTPAGSTSHPDKAGSERIMIFQSPLDPRIPIQSLTRMPNDGTILVLKHFYTDLCTEGVRRLYSIVPDLNDSVEREDSQMKRQFSHDSGTNIVRTWFRIMIFNDSESEALQHATRSSSISEFLSGCRASQLEIYCDFFDKAWRPQALQYLRAAICAQTLAGGHIKTIQLLGGMIPTTTQGLKMTKPCWDVLYRWFPTLLVPWTVASICSNFEDYTIICKLLMLGIYREHWYNPDSILAECPTAVYLGFIPSNKGDFSSAAGLKQELDGNAVVQEESRNYVCGKMAIGNPLAKDFLDELRRRTERLILVVYESTNADATVHPSEAELFISRRRSAKSHEDIERVEWTTAITLEDVKNDLRMQKTSTYDPIVVDSWEFILIDKDPGLPFQLFDIIQDTLLLLANDPSPRQIAKRVIRDVIPPSVQEIFFKGLSIESSPEIRFPAPPEVQYEGNRQRCYNPDRKVILKHQTKMDSETRSRDENRLIRRVVDDMEHCGIITLATEYECPQTRPLIIQGSDGGLDLYFPYEFGGLSPDSELTPSLTLPPSSCLLDFASNFMKKNPGAIMAKGSILTHYCAWPMPAIKRLGKSRLNFGTWEGHVYHWNAMRESLSSQHSLSLTVSVEQAQTSLWRRRHHLFFANRSLDLLAFDRPWSERAWQFYMQHYINSKYPFVMFYLTTFVICAVDKEDAEKKTAMILEEMEKREWRIVMPSLRDWTEKIADLRLGEMFNGVRPV</sequence>
<evidence type="ECO:0000313" key="2">
    <source>
        <dbReference type="EMBL" id="KAF2787452.1"/>
    </source>
</evidence>
<feature type="region of interest" description="Disordered" evidence="1">
    <location>
        <begin position="1"/>
        <end position="37"/>
    </location>
</feature>
<dbReference type="AlphaFoldDB" id="A0A6A6WTP2"/>